<dbReference type="HOGENOM" id="CLU_1192688_0_0_9"/>
<dbReference type="EMBL" id="CP001098">
    <property type="protein sequence ID" value="ACL69442.1"/>
    <property type="molecule type" value="Genomic_DNA"/>
</dbReference>
<protein>
    <submittedName>
        <fullName evidence="1">Uncharacterized protein</fullName>
    </submittedName>
</protein>
<name>B8CVX3_HALOH</name>
<proteinExistence type="predicted"/>
<evidence type="ECO:0000313" key="1">
    <source>
        <dbReference type="EMBL" id="ACL69442.1"/>
    </source>
</evidence>
<reference evidence="1 2" key="1">
    <citation type="journal article" date="2009" name="PLoS ONE">
        <title>Genome analysis of the anaerobic thermohalophilic bacterium Halothermothrix orenii.</title>
        <authorList>
            <person name="Mavromatis K."/>
            <person name="Ivanova N."/>
            <person name="Anderson I."/>
            <person name="Lykidis A."/>
            <person name="Hooper S.D."/>
            <person name="Sun H."/>
            <person name="Kunin V."/>
            <person name="Lapidus A."/>
            <person name="Hugenholtz P."/>
            <person name="Patel B."/>
            <person name="Kyrpides N.C."/>
        </authorList>
    </citation>
    <scope>NUCLEOTIDE SEQUENCE [LARGE SCALE GENOMIC DNA]</scope>
    <source>
        <strain evidence="2">H 168 / OCM 544 / DSM 9562</strain>
    </source>
</reference>
<dbReference type="AlphaFoldDB" id="B8CVX3"/>
<dbReference type="GO" id="GO:0050532">
    <property type="term" value="F:2-phosphosulfolactate phosphatase activity"/>
    <property type="evidence" value="ECO:0007669"/>
    <property type="project" value="InterPro"/>
</dbReference>
<dbReference type="Gene3D" id="3.90.1560.10">
    <property type="entry name" value="ComB-like"/>
    <property type="match status" value="1"/>
</dbReference>
<dbReference type="RefSeq" id="WP_012635630.1">
    <property type="nucleotide sequence ID" value="NC_011899.1"/>
</dbReference>
<gene>
    <name evidence="1" type="ordered locus">Hore_06850</name>
</gene>
<dbReference type="eggNOG" id="ENOG502ZJJK">
    <property type="taxonomic scope" value="Bacteria"/>
</dbReference>
<dbReference type="OrthoDB" id="1722649at2"/>
<dbReference type="Proteomes" id="UP000000719">
    <property type="component" value="Chromosome"/>
</dbReference>
<dbReference type="KEGG" id="hor:Hore_06850"/>
<dbReference type="STRING" id="373903.Hore_06850"/>
<dbReference type="InterPro" id="IPR036702">
    <property type="entry name" value="ComB-like_sf"/>
</dbReference>
<organism evidence="1 2">
    <name type="scientific">Halothermothrix orenii (strain H 168 / OCM 544 / DSM 9562)</name>
    <dbReference type="NCBI Taxonomy" id="373903"/>
    <lineage>
        <taxon>Bacteria</taxon>
        <taxon>Bacillati</taxon>
        <taxon>Bacillota</taxon>
        <taxon>Clostridia</taxon>
        <taxon>Halanaerobiales</taxon>
        <taxon>Halothermotrichaceae</taxon>
        <taxon>Halothermothrix</taxon>
    </lineage>
</organism>
<dbReference type="GO" id="GO:0000287">
    <property type="term" value="F:magnesium ion binding"/>
    <property type="evidence" value="ECO:0007669"/>
    <property type="project" value="InterPro"/>
</dbReference>
<sequence>MAKLWVKTLNISFNASGAAAAARQGNVVMVVDVIDMSTTAEAALEAGVLDVLGACPDQHNVPVTVNPEKIGYFAGKKAIKSETGVVIAAEPRYINNDDSDVDGINKVVKGIERAGAKIEKVVSNIGREIVNLVDLENKVLVIVSPSGGAAFDAAYNYGAPEVITGTVARTNKMKGSKPAKIAADRAIESALKCRSGITIVSSSSNSMEDVQAAQVIGQEIIKRGFLDMPLDEE</sequence>
<evidence type="ECO:0000313" key="2">
    <source>
        <dbReference type="Proteomes" id="UP000000719"/>
    </source>
</evidence>
<accession>B8CVX3</accession>
<keyword evidence="2" id="KW-1185">Reference proteome</keyword>